<dbReference type="GO" id="GO:0016042">
    <property type="term" value="P:lipid catabolic process"/>
    <property type="evidence" value="ECO:0007669"/>
    <property type="project" value="UniProtKB-UniRule"/>
</dbReference>
<dbReference type="Pfam" id="PF01734">
    <property type="entry name" value="Patatin"/>
    <property type="match status" value="1"/>
</dbReference>
<dbReference type="SUPFAM" id="SSF52151">
    <property type="entry name" value="FabD/lysophospholipase-like"/>
    <property type="match status" value="1"/>
</dbReference>
<feature type="short sequence motif" description="DGA/G" evidence="2">
    <location>
        <begin position="201"/>
        <end position="203"/>
    </location>
</feature>
<evidence type="ECO:0000256" key="2">
    <source>
        <dbReference type="PROSITE-ProRule" id="PRU01161"/>
    </source>
</evidence>
<dbReference type="RefSeq" id="WP_092688613.1">
    <property type="nucleotide sequence ID" value="NZ_FOGU01000002.1"/>
</dbReference>
<comment type="caution">
    <text evidence="2">Lacks conserved residue(s) required for the propagation of feature annotation.</text>
</comment>
<sequence>MANLPEFNQIVFSGGGTRCFWQGGFLDVIAEEKKLTPARVTGVSGGALSAACWIASKERELFDRMRETFRKQESNIAWHTREVDGMTPHQRLYREVVTSVIDAEAEQRVANGPEFHILLAHPHSDAAGTLTGMLSTLIYEAELHIKARADGQWPEQTGVESSFVDARDVARQGHLCELVCAAATIPPIFELPEWQGRKVIDGGMASQVPFPQPDEGKTLILLTRNYEELPEAPGRVFVAPSREVPADKIDFTDAGKITRTWDLGKTDARSYLQSLR</sequence>
<keyword evidence="2" id="KW-0378">Hydrolase</keyword>
<feature type="active site" description="Nucleophile" evidence="2">
    <location>
        <position position="44"/>
    </location>
</feature>
<dbReference type="InterPro" id="IPR016035">
    <property type="entry name" value="Acyl_Trfase/lysoPLipase"/>
</dbReference>
<dbReference type="EMBL" id="FOGU01000002">
    <property type="protein sequence ID" value="SER67992.1"/>
    <property type="molecule type" value="Genomic_DNA"/>
</dbReference>
<evidence type="ECO:0000259" key="3">
    <source>
        <dbReference type="PROSITE" id="PS51635"/>
    </source>
</evidence>
<dbReference type="GO" id="GO:0016787">
    <property type="term" value="F:hydrolase activity"/>
    <property type="evidence" value="ECO:0007669"/>
    <property type="project" value="UniProtKB-UniRule"/>
</dbReference>
<dbReference type="InterPro" id="IPR002641">
    <property type="entry name" value="PNPLA_dom"/>
</dbReference>
<proteinExistence type="predicted"/>
<name>A0A1H9R5I5_9RHOB</name>
<keyword evidence="1 2" id="KW-0443">Lipid metabolism</keyword>
<dbReference type="AlphaFoldDB" id="A0A1H9R5I5"/>
<feature type="active site" description="Proton acceptor" evidence="2">
    <location>
        <position position="201"/>
    </location>
</feature>
<protein>
    <submittedName>
        <fullName evidence="4">Patatin-like phospholipase</fullName>
    </submittedName>
</protein>
<organism evidence="4 5">
    <name type="scientific">Tranquillimonas rosea</name>
    <dbReference type="NCBI Taxonomy" id="641238"/>
    <lineage>
        <taxon>Bacteria</taxon>
        <taxon>Pseudomonadati</taxon>
        <taxon>Pseudomonadota</taxon>
        <taxon>Alphaproteobacteria</taxon>
        <taxon>Rhodobacterales</taxon>
        <taxon>Roseobacteraceae</taxon>
        <taxon>Tranquillimonas</taxon>
    </lineage>
</organism>
<dbReference type="OrthoDB" id="7401351at2"/>
<dbReference type="Proteomes" id="UP000198885">
    <property type="component" value="Unassembled WGS sequence"/>
</dbReference>
<accession>A0A1H9R5I5</accession>
<evidence type="ECO:0000313" key="4">
    <source>
        <dbReference type="EMBL" id="SER67992.1"/>
    </source>
</evidence>
<evidence type="ECO:0000313" key="5">
    <source>
        <dbReference type="Proteomes" id="UP000198885"/>
    </source>
</evidence>
<evidence type="ECO:0000256" key="1">
    <source>
        <dbReference type="ARBA" id="ARBA00023098"/>
    </source>
</evidence>
<reference evidence="4 5" key="1">
    <citation type="submission" date="2016-10" db="EMBL/GenBank/DDBJ databases">
        <authorList>
            <person name="de Groot N.N."/>
        </authorList>
    </citation>
    <scope>NUCLEOTIDE SEQUENCE [LARGE SCALE GENOMIC DNA]</scope>
    <source>
        <strain evidence="4 5">DSM 23042</strain>
    </source>
</reference>
<feature type="domain" description="PNPLA" evidence="3">
    <location>
        <begin position="10"/>
        <end position="214"/>
    </location>
</feature>
<feature type="short sequence motif" description="GXSXG" evidence="2">
    <location>
        <begin position="42"/>
        <end position="46"/>
    </location>
</feature>
<keyword evidence="5" id="KW-1185">Reference proteome</keyword>
<dbReference type="Gene3D" id="3.40.1090.10">
    <property type="entry name" value="Cytosolic phospholipase A2 catalytic domain"/>
    <property type="match status" value="1"/>
</dbReference>
<dbReference type="STRING" id="641238.SAMN04490244_102137"/>
<dbReference type="PROSITE" id="PS51635">
    <property type="entry name" value="PNPLA"/>
    <property type="match status" value="1"/>
</dbReference>
<gene>
    <name evidence="4" type="ORF">SAMN04490244_102137</name>
</gene>
<keyword evidence="2" id="KW-0442">Lipid degradation</keyword>